<dbReference type="OrthoDB" id="418748at2759"/>
<dbReference type="Gene3D" id="1.25.10.10">
    <property type="entry name" value="Leucine-rich Repeat Variant"/>
    <property type="match status" value="1"/>
</dbReference>
<reference evidence="2 3" key="1">
    <citation type="journal article" date="2020" name="Nat. Food">
        <title>A phased Vanilla planifolia genome enables genetic improvement of flavour and production.</title>
        <authorList>
            <person name="Hasing T."/>
            <person name="Tang H."/>
            <person name="Brym M."/>
            <person name="Khazi F."/>
            <person name="Huang T."/>
            <person name="Chambers A.H."/>
        </authorList>
    </citation>
    <scope>NUCLEOTIDE SEQUENCE [LARGE SCALE GENOMIC DNA]</scope>
    <source>
        <tissue evidence="2">Leaf</tissue>
    </source>
</reference>
<dbReference type="InterPro" id="IPR044953">
    <property type="entry name" value="At1g04390-like"/>
</dbReference>
<dbReference type="Proteomes" id="UP000639772">
    <property type="component" value="Unassembled WGS sequence"/>
</dbReference>
<evidence type="ECO:0000313" key="3">
    <source>
        <dbReference type="Proteomes" id="UP000639772"/>
    </source>
</evidence>
<comment type="caution">
    <text evidence="2">The sequence shown here is derived from an EMBL/GenBank/DDBJ whole genome shotgun (WGS) entry which is preliminary data.</text>
</comment>
<gene>
    <name evidence="2" type="ORF">HPP92_015705</name>
</gene>
<feature type="domain" description="At1g04390 ARM repeat" evidence="1">
    <location>
        <begin position="137"/>
        <end position="250"/>
    </location>
</feature>
<proteinExistence type="predicted"/>
<dbReference type="PANTHER" id="PTHR35918:SF1">
    <property type="entry name" value="BTB DOMAIN-CONTAINING PROTEIN"/>
    <property type="match status" value="1"/>
</dbReference>
<dbReference type="InterPro" id="IPR059007">
    <property type="entry name" value="ARM_At1g04390"/>
</dbReference>
<dbReference type="AlphaFoldDB" id="A0A835UPT0"/>
<accession>A0A835UPT0</accession>
<sequence length="670" mass="74781">MGSSREGRKKKCELSDYVFKLRQRLQDALSLGIRLFDDKVKRWECADAEIQSHALRTMVAFIECISSSHLQHPVIQESTKDMLVALGGILQSENERILSLAVTVVMNLVNRLGNYIRQYHIVEVVFSLSRLLPLSPSISVMACGVLNRILTNLGSMRTERSMKVWNALEDANTVGYISLALLDYMFTTSSSEYFTEMASLLYTILWKWPPSRFSIWGNKTLMTKLGERLSDSDPTILICVLRLCSALALCGNGATKLLENEVILLKTSRALESSQVLDVRVEALKFFQLLLRSQEGCSQLASTHIYSIFRGMIAGMSEYRSSGSRKVLNGQFLLAKVACQTALTTCRAGCYHPKLWDLGIDSILLDVLVGNKNMHLYDQLEDQLEVVMTEIWDLNREIRCNVWDILGCLAVNCAQDFPQTAKGKTGCLHALINIACSVAHELLCRGDLHEVEPVLRTVLLMVFSPCKHISIQARTCMSKLVRSCGKEYLGKLLASLQSISKGDISPVSNSLQTVLNLMSLACYSALLEYQQIIVQRQGIVILSAIIERCLNTEMNVSRSSIACHLDDPSDGELCCWSDTEDWEGGNLILFYSLQSLSQLIPSSNLICNLPRIVSRDFEISNSLGVTEVEALARTLTSLLPNKFSHGTRWYAGYILSFFGLFGFPSHLGKS</sequence>
<protein>
    <recommendedName>
        <fullName evidence="1">At1g04390 ARM repeat domain-containing protein</fullName>
    </recommendedName>
</protein>
<dbReference type="InterPro" id="IPR016024">
    <property type="entry name" value="ARM-type_fold"/>
</dbReference>
<dbReference type="SUPFAM" id="SSF48371">
    <property type="entry name" value="ARM repeat"/>
    <property type="match status" value="1"/>
</dbReference>
<name>A0A835UPT0_VANPL</name>
<dbReference type="Pfam" id="PF26522">
    <property type="entry name" value="ARM_6"/>
    <property type="match status" value="1"/>
</dbReference>
<evidence type="ECO:0000313" key="2">
    <source>
        <dbReference type="EMBL" id="KAG0471159.1"/>
    </source>
</evidence>
<dbReference type="InterPro" id="IPR011989">
    <property type="entry name" value="ARM-like"/>
</dbReference>
<evidence type="ECO:0000259" key="1">
    <source>
        <dbReference type="Pfam" id="PF26522"/>
    </source>
</evidence>
<dbReference type="PANTHER" id="PTHR35918">
    <property type="entry name" value="OS06G0674800 PROTEIN"/>
    <property type="match status" value="1"/>
</dbReference>
<dbReference type="EMBL" id="JADCNM010000008">
    <property type="protein sequence ID" value="KAG0471159.1"/>
    <property type="molecule type" value="Genomic_DNA"/>
</dbReference>
<organism evidence="2 3">
    <name type="scientific">Vanilla planifolia</name>
    <name type="common">Vanilla</name>
    <dbReference type="NCBI Taxonomy" id="51239"/>
    <lineage>
        <taxon>Eukaryota</taxon>
        <taxon>Viridiplantae</taxon>
        <taxon>Streptophyta</taxon>
        <taxon>Embryophyta</taxon>
        <taxon>Tracheophyta</taxon>
        <taxon>Spermatophyta</taxon>
        <taxon>Magnoliopsida</taxon>
        <taxon>Liliopsida</taxon>
        <taxon>Asparagales</taxon>
        <taxon>Orchidaceae</taxon>
        <taxon>Vanilloideae</taxon>
        <taxon>Vanilleae</taxon>
        <taxon>Vanilla</taxon>
    </lineage>
</organism>